<dbReference type="EMBL" id="ML996568">
    <property type="protein sequence ID" value="KAF2760437.1"/>
    <property type="molecule type" value="Genomic_DNA"/>
</dbReference>
<accession>A0A6A6WFR4</accession>
<protein>
    <submittedName>
        <fullName evidence="2">Uncharacterized protein</fullName>
    </submittedName>
</protein>
<feature type="region of interest" description="Disordered" evidence="1">
    <location>
        <begin position="291"/>
        <end position="347"/>
    </location>
</feature>
<feature type="region of interest" description="Disordered" evidence="1">
    <location>
        <begin position="394"/>
        <end position="478"/>
    </location>
</feature>
<name>A0A6A6WFR4_9PEZI</name>
<organism evidence="2 3">
    <name type="scientific">Pseudovirgaria hyperparasitica</name>
    <dbReference type="NCBI Taxonomy" id="470096"/>
    <lineage>
        <taxon>Eukaryota</taxon>
        <taxon>Fungi</taxon>
        <taxon>Dikarya</taxon>
        <taxon>Ascomycota</taxon>
        <taxon>Pezizomycotina</taxon>
        <taxon>Dothideomycetes</taxon>
        <taxon>Dothideomycetes incertae sedis</taxon>
        <taxon>Acrospermales</taxon>
        <taxon>Acrospermaceae</taxon>
        <taxon>Pseudovirgaria</taxon>
    </lineage>
</organism>
<dbReference type="Proteomes" id="UP000799437">
    <property type="component" value="Unassembled WGS sequence"/>
</dbReference>
<feature type="compositionally biased region" description="Low complexity" evidence="1">
    <location>
        <begin position="255"/>
        <end position="270"/>
    </location>
</feature>
<feature type="region of interest" description="Disordered" evidence="1">
    <location>
        <begin position="566"/>
        <end position="591"/>
    </location>
</feature>
<evidence type="ECO:0000256" key="1">
    <source>
        <dbReference type="SAM" id="MobiDB-lite"/>
    </source>
</evidence>
<evidence type="ECO:0000313" key="3">
    <source>
        <dbReference type="Proteomes" id="UP000799437"/>
    </source>
</evidence>
<feature type="compositionally biased region" description="Low complexity" evidence="1">
    <location>
        <begin position="448"/>
        <end position="469"/>
    </location>
</feature>
<dbReference type="AlphaFoldDB" id="A0A6A6WFR4"/>
<sequence>MCLHHDVKTTGLASPRYSPNAKPFRRPTSSYSSISLSLFSLSLLSRVQENFIRYSLYHWLLDLSSIHHRSPDRLLHLISYQAVIVYSYLYLPRHRSIQIKMSSVRSGSPSRAYEDTANYKQRQREAEQIEFVHRPLKHPIPGCKVTALEACIGQDHLVQHPRPSERVRLESAYKVVTDHINSIFTGPLPKFAVSQGSGLQSAARTCEDMDLEQFQRTVLFLQAVNNGKLDIQINITDRSQQDNSRAPAPVSARTAIANGNKSGSGAAGSSETGPTLSANIRLRDGARSLEAGHNLPIPESALGVPFRESNAARRAGTAREEHDPLAPRARKPRTQQPAVSAGQTSAIRDILGDPRIVRLCELPMSKANSTNVARQGIAKTGAAIMKSAKRARMDLDDAASEDEAASSANTRPPPAATTFTTNSKRRKLSSPAPAPRKSHSQQPVARHSPPQATADATTQQPSTQSTPPAGKSSKTSGWVLQVVTTPPSKTEMEDKITQAVLDVTEVGGRPLRARAGRSGTSASLTMRSTTAKTTEARLPRRANTVFGQKAREQRAARQRAFWEAERKERLSRVRGKDGQEQADEVNRNEKE</sequence>
<feature type="compositionally biased region" description="Low complexity" evidence="1">
    <location>
        <begin position="405"/>
        <end position="422"/>
    </location>
</feature>
<evidence type="ECO:0000313" key="2">
    <source>
        <dbReference type="EMBL" id="KAF2760437.1"/>
    </source>
</evidence>
<feature type="region of interest" description="Disordered" evidence="1">
    <location>
        <begin position="255"/>
        <end position="276"/>
    </location>
</feature>
<dbReference type="GeneID" id="54489903"/>
<reference evidence="2" key="1">
    <citation type="journal article" date="2020" name="Stud. Mycol.">
        <title>101 Dothideomycetes genomes: a test case for predicting lifestyles and emergence of pathogens.</title>
        <authorList>
            <person name="Haridas S."/>
            <person name="Albert R."/>
            <person name="Binder M."/>
            <person name="Bloem J."/>
            <person name="Labutti K."/>
            <person name="Salamov A."/>
            <person name="Andreopoulos B."/>
            <person name="Baker S."/>
            <person name="Barry K."/>
            <person name="Bills G."/>
            <person name="Bluhm B."/>
            <person name="Cannon C."/>
            <person name="Castanera R."/>
            <person name="Culley D."/>
            <person name="Daum C."/>
            <person name="Ezra D."/>
            <person name="Gonzalez J."/>
            <person name="Henrissat B."/>
            <person name="Kuo A."/>
            <person name="Liang C."/>
            <person name="Lipzen A."/>
            <person name="Lutzoni F."/>
            <person name="Magnuson J."/>
            <person name="Mondo S."/>
            <person name="Nolan M."/>
            <person name="Ohm R."/>
            <person name="Pangilinan J."/>
            <person name="Park H.-J."/>
            <person name="Ramirez L."/>
            <person name="Alfaro M."/>
            <person name="Sun H."/>
            <person name="Tritt A."/>
            <person name="Yoshinaga Y."/>
            <person name="Zwiers L.-H."/>
            <person name="Turgeon B."/>
            <person name="Goodwin S."/>
            <person name="Spatafora J."/>
            <person name="Crous P."/>
            <person name="Grigoriev I."/>
        </authorList>
    </citation>
    <scope>NUCLEOTIDE SEQUENCE</scope>
    <source>
        <strain evidence="2">CBS 121739</strain>
    </source>
</reference>
<dbReference type="RefSeq" id="XP_033602888.1">
    <property type="nucleotide sequence ID" value="XM_033748849.1"/>
</dbReference>
<feature type="compositionally biased region" description="Polar residues" evidence="1">
    <location>
        <begin position="334"/>
        <end position="346"/>
    </location>
</feature>
<gene>
    <name evidence="2" type="ORF">EJ05DRAFT_525552</name>
</gene>
<keyword evidence="3" id="KW-1185">Reference proteome</keyword>
<proteinExistence type="predicted"/>